<keyword evidence="2" id="KW-1185">Reference proteome</keyword>
<evidence type="ECO:0000313" key="2">
    <source>
        <dbReference type="Proteomes" id="UP001162992"/>
    </source>
</evidence>
<accession>A0ACC2EN53</accession>
<dbReference type="EMBL" id="CM055092">
    <property type="protein sequence ID" value="KAJ7567954.1"/>
    <property type="molecule type" value="Genomic_DNA"/>
</dbReference>
<proteinExistence type="predicted"/>
<dbReference type="Proteomes" id="UP001162992">
    <property type="component" value="Chromosome 1"/>
</dbReference>
<organism evidence="1 2">
    <name type="scientific">Diphasiastrum complanatum</name>
    <name type="common">Issler's clubmoss</name>
    <name type="synonym">Lycopodium complanatum</name>
    <dbReference type="NCBI Taxonomy" id="34168"/>
    <lineage>
        <taxon>Eukaryota</taxon>
        <taxon>Viridiplantae</taxon>
        <taxon>Streptophyta</taxon>
        <taxon>Embryophyta</taxon>
        <taxon>Tracheophyta</taxon>
        <taxon>Lycopodiopsida</taxon>
        <taxon>Lycopodiales</taxon>
        <taxon>Lycopodiaceae</taxon>
        <taxon>Lycopodioideae</taxon>
        <taxon>Diphasiastrum</taxon>
    </lineage>
</organism>
<gene>
    <name evidence="1" type="ORF">O6H91_01G013500</name>
</gene>
<comment type="caution">
    <text evidence="1">The sequence shown here is derived from an EMBL/GenBank/DDBJ whole genome shotgun (WGS) entry which is preliminary data.</text>
</comment>
<reference evidence="2" key="1">
    <citation type="journal article" date="2024" name="Proc. Natl. Acad. Sci. U.S.A.">
        <title>Extraordinary preservation of gene collinearity over three hundred million years revealed in homosporous lycophytes.</title>
        <authorList>
            <person name="Li C."/>
            <person name="Wickell D."/>
            <person name="Kuo L.Y."/>
            <person name="Chen X."/>
            <person name="Nie B."/>
            <person name="Liao X."/>
            <person name="Peng D."/>
            <person name="Ji J."/>
            <person name="Jenkins J."/>
            <person name="Williams M."/>
            <person name="Shu S."/>
            <person name="Plott C."/>
            <person name="Barry K."/>
            <person name="Rajasekar S."/>
            <person name="Grimwood J."/>
            <person name="Han X."/>
            <person name="Sun S."/>
            <person name="Hou Z."/>
            <person name="He W."/>
            <person name="Dai G."/>
            <person name="Sun C."/>
            <person name="Schmutz J."/>
            <person name="Leebens-Mack J.H."/>
            <person name="Li F.W."/>
            <person name="Wang L."/>
        </authorList>
    </citation>
    <scope>NUCLEOTIDE SEQUENCE [LARGE SCALE GENOMIC DNA]</scope>
    <source>
        <strain evidence="2">cv. PW_Plant_1</strain>
    </source>
</reference>
<evidence type="ECO:0000313" key="1">
    <source>
        <dbReference type="EMBL" id="KAJ7567954.1"/>
    </source>
</evidence>
<name>A0ACC2EN53_DIPCM</name>
<protein>
    <submittedName>
        <fullName evidence="1">Uncharacterized protein</fullName>
    </submittedName>
</protein>
<sequence length="99" mass="11239">MSLRPSLALRCFQRGSRDKAIVESIRNLKSGKEASCQLLWHLHNTLLADQTIMHACQQAIVQLLSILSCHCCMEAFNNWSRSFQTDLQNIDASSHHRCA</sequence>